<organism evidence="2">
    <name type="scientific">candidate division WOR-3 bacterium</name>
    <dbReference type="NCBI Taxonomy" id="2052148"/>
    <lineage>
        <taxon>Bacteria</taxon>
        <taxon>Bacteria division WOR-3</taxon>
    </lineage>
</organism>
<evidence type="ECO:0000256" key="1">
    <source>
        <dbReference type="SAM" id="Phobius"/>
    </source>
</evidence>
<feature type="transmembrane region" description="Helical" evidence="1">
    <location>
        <begin position="170"/>
        <end position="190"/>
    </location>
</feature>
<reference evidence="2" key="1">
    <citation type="journal article" date="2020" name="mSystems">
        <title>Genome- and Community-Level Interaction Insights into Carbon Utilization and Element Cycling Functions of Hydrothermarchaeota in Hydrothermal Sediment.</title>
        <authorList>
            <person name="Zhou Z."/>
            <person name="Liu Y."/>
            <person name="Xu W."/>
            <person name="Pan J."/>
            <person name="Luo Z.H."/>
            <person name="Li M."/>
        </authorList>
    </citation>
    <scope>NUCLEOTIDE SEQUENCE [LARGE SCALE GENOMIC DNA]</scope>
    <source>
        <strain evidence="2">HyVt-96</strain>
    </source>
</reference>
<keyword evidence="1" id="KW-0472">Membrane</keyword>
<dbReference type="Proteomes" id="UP000886050">
    <property type="component" value="Unassembled WGS sequence"/>
</dbReference>
<feature type="transmembrane region" description="Helical" evidence="1">
    <location>
        <begin position="15"/>
        <end position="34"/>
    </location>
</feature>
<feature type="transmembrane region" description="Helical" evidence="1">
    <location>
        <begin position="261"/>
        <end position="280"/>
    </location>
</feature>
<dbReference type="AlphaFoldDB" id="A0A7V5HMX2"/>
<evidence type="ECO:0000313" key="2">
    <source>
        <dbReference type="EMBL" id="HHF53199.1"/>
    </source>
</evidence>
<keyword evidence="1" id="KW-0812">Transmembrane</keyword>
<comment type="caution">
    <text evidence="2">The sequence shown here is derived from an EMBL/GenBank/DDBJ whole genome shotgun (WGS) entry which is preliminary data.</text>
</comment>
<proteinExistence type="predicted"/>
<protein>
    <submittedName>
        <fullName evidence="2">Uncharacterized protein</fullName>
    </submittedName>
</protein>
<sequence>MRDFLIKLSKIERRYIYLALFLALTLPLIFPPNFPQKMSPTVKSVFEFIDTLPPGSHVLLSADYDASVLPEVDPMYRAVLKHCILRGVIPIGMTLYPQGAVLALDAFKEAEEYLGARRDTDYVFLGYQAGFQAVILGIGENIKNVFPKDYFGTPIDSIPAMRGVNNYKDIALVISFSGSSVPVTWVIYAYSKYHQKVAAAVTAVSAADFYPYIQTGQFVGMLAGMKGAAEYEYAVRKIMKDEGIEKLPPAKAVKGMDANSIGHLLIMLFIIIGNLGYFAAKRRK</sequence>
<accession>A0A7V5HMX2</accession>
<name>A0A7V5HMX2_UNCW3</name>
<gene>
    <name evidence="2" type="ORF">ENL43_02405</name>
</gene>
<keyword evidence="1" id="KW-1133">Transmembrane helix</keyword>
<dbReference type="EMBL" id="DRTX01000124">
    <property type="protein sequence ID" value="HHF53199.1"/>
    <property type="molecule type" value="Genomic_DNA"/>
</dbReference>